<feature type="domain" description="Protein kinase" evidence="16">
    <location>
        <begin position="1"/>
        <end position="228"/>
    </location>
</feature>
<dbReference type="InterPro" id="IPR008271">
    <property type="entry name" value="Ser/Thr_kinase_AS"/>
</dbReference>
<evidence type="ECO:0000313" key="17">
    <source>
        <dbReference type="EMBL" id="KAK6932741.1"/>
    </source>
</evidence>
<keyword evidence="6" id="KW-0732">Signal</keyword>
<dbReference type="Pfam" id="PF00069">
    <property type="entry name" value="Pkinase"/>
    <property type="match status" value="1"/>
</dbReference>
<evidence type="ECO:0000256" key="1">
    <source>
        <dbReference type="ARBA" id="ARBA00004167"/>
    </source>
</evidence>
<dbReference type="AlphaFoldDB" id="A0AAN8VNB8"/>
<proteinExistence type="predicted"/>
<evidence type="ECO:0000259" key="16">
    <source>
        <dbReference type="PROSITE" id="PS50011"/>
    </source>
</evidence>
<evidence type="ECO:0000256" key="15">
    <source>
        <dbReference type="SAM" id="MobiDB-lite"/>
    </source>
</evidence>
<evidence type="ECO:0000313" key="18">
    <source>
        <dbReference type="Proteomes" id="UP001370490"/>
    </source>
</evidence>
<dbReference type="InterPro" id="IPR011009">
    <property type="entry name" value="Kinase-like_dom_sf"/>
</dbReference>
<keyword evidence="7" id="KW-0677">Repeat</keyword>
<keyword evidence="10" id="KW-0067">ATP-binding</keyword>
<evidence type="ECO:0000256" key="4">
    <source>
        <dbReference type="ARBA" id="ARBA00022679"/>
    </source>
</evidence>
<keyword evidence="12" id="KW-0472">Membrane</keyword>
<accession>A0AAN8VNB8</accession>
<feature type="compositionally biased region" description="Polar residues" evidence="15">
    <location>
        <begin position="253"/>
        <end position="283"/>
    </location>
</feature>
<dbReference type="Gene3D" id="3.30.200.20">
    <property type="entry name" value="Phosphorylase Kinase, domain 1"/>
    <property type="match status" value="1"/>
</dbReference>
<dbReference type="GO" id="GO:0004674">
    <property type="term" value="F:protein serine/threonine kinase activity"/>
    <property type="evidence" value="ECO:0007669"/>
    <property type="project" value="UniProtKB-KW"/>
</dbReference>
<dbReference type="GO" id="GO:0016020">
    <property type="term" value="C:membrane"/>
    <property type="evidence" value="ECO:0007669"/>
    <property type="project" value="UniProtKB-SubCell"/>
</dbReference>
<evidence type="ECO:0000256" key="14">
    <source>
        <dbReference type="ARBA" id="ARBA00023180"/>
    </source>
</evidence>
<dbReference type="GO" id="GO:0005524">
    <property type="term" value="F:ATP binding"/>
    <property type="evidence" value="ECO:0007669"/>
    <property type="project" value="UniProtKB-KW"/>
</dbReference>
<keyword evidence="18" id="KW-1185">Reference proteome</keyword>
<organism evidence="17 18">
    <name type="scientific">Dillenia turbinata</name>
    <dbReference type="NCBI Taxonomy" id="194707"/>
    <lineage>
        <taxon>Eukaryota</taxon>
        <taxon>Viridiplantae</taxon>
        <taxon>Streptophyta</taxon>
        <taxon>Embryophyta</taxon>
        <taxon>Tracheophyta</taxon>
        <taxon>Spermatophyta</taxon>
        <taxon>Magnoliopsida</taxon>
        <taxon>eudicotyledons</taxon>
        <taxon>Gunneridae</taxon>
        <taxon>Pentapetalae</taxon>
        <taxon>Dilleniales</taxon>
        <taxon>Dilleniaceae</taxon>
        <taxon>Dillenia</taxon>
    </lineage>
</organism>
<evidence type="ECO:0000256" key="3">
    <source>
        <dbReference type="ARBA" id="ARBA00022553"/>
    </source>
</evidence>
<dbReference type="FunFam" id="1.10.510.10:FF:000044">
    <property type="entry name" value="Putative LRR receptor-like serine/threonine-protein kinase"/>
    <property type="match status" value="1"/>
</dbReference>
<keyword evidence="13" id="KW-0675">Receptor</keyword>
<dbReference type="SMART" id="SM00220">
    <property type="entry name" value="S_TKc"/>
    <property type="match status" value="1"/>
</dbReference>
<keyword evidence="4" id="KW-0808">Transferase</keyword>
<dbReference type="SUPFAM" id="SSF56112">
    <property type="entry name" value="Protein kinase-like (PK-like)"/>
    <property type="match status" value="1"/>
</dbReference>
<evidence type="ECO:0000256" key="9">
    <source>
        <dbReference type="ARBA" id="ARBA00022777"/>
    </source>
</evidence>
<evidence type="ECO:0000256" key="7">
    <source>
        <dbReference type="ARBA" id="ARBA00022737"/>
    </source>
</evidence>
<comment type="caution">
    <text evidence="17">The sequence shown here is derived from an EMBL/GenBank/DDBJ whole genome shotgun (WGS) entry which is preliminary data.</text>
</comment>
<keyword evidence="5" id="KW-0812">Transmembrane</keyword>
<dbReference type="PROSITE" id="PS00108">
    <property type="entry name" value="PROTEIN_KINASE_ST"/>
    <property type="match status" value="1"/>
</dbReference>
<feature type="non-terminal residue" evidence="17">
    <location>
        <position position="290"/>
    </location>
</feature>
<evidence type="ECO:0000256" key="12">
    <source>
        <dbReference type="ARBA" id="ARBA00023136"/>
    </source>
</evidence>
<comment type="subcellular location">
    <subcellularLocation>
        <location evidence="1">Membrane</location>
        <topology evidence="1">Single-pass membrane protein</topology>
    </subcellularLocation>
</comment>
<keyword evidence="2" id="KW-0723">Serine/threonine-protein kinase</keyword>
<keyword evidence="3" id="KW-0597">Phosphoprotein</keyword>
<keyword evidence="11" id="KW-1133">Transmembrane helix</keyword>
<dbReference type="PROSITE" id="PS50011">
    <property type="entry name" value="PROTEIN_KINASE_DOM"/>
    <property type="match status" value="1"/>
</dbReference>
<evidence type="ECO:0000256" key="5">
    <source>
        <dbReference type="ARBA" id="ARBA00022692"/>
    </source>
</evidence>
<evidence type="ECO:0000256" key="6">
    <source>
        <dbReference type="ARBA" id="ARBA00022729"/>
    </source>
</evidence>
<protein>
    <submittedName>
        <fullName evidence="17">Protein kinase domain</fullName>
    </submittedName>
</protein>
<dbReference type="InterPro" id="IPR000719">
    <property type="entry name" value="Prot_kinase_dom"/>
</dbReference>
<keyword evidence="8" id="KW-0547">Nucleotide-binding</keyword>
<dbReference type="InterPro" id="IPR052059">
    <property type="entry name" value="CR_Ser/Thr_kinase"/>
</dbReference>
<name>A0AAN8VNB8_9MAGN</name>
<reference evidence="17 18" key="1">
    <citation type="submission" date="2023-12" db="EMBL/GenBank/DDBJ databases">
        <title>A high-quality genome assembly for Dillenia turbinata (Dilleniales).</title>
        <authorList>
            <person name="Chanderbali A."/>
        </authorList>
    </citation>
    <scope>NUCLEOTIDE SEQUENCE [LARGE SCALE GENOMIC DNA]</scope>
    <source>
        <strain evidence="17">LSX21</strain>
        <tissue evidence="17">Leaf</tissue>
    </source>
</reference>
<sequence length="290" mass="32242">MTEFATGSFNLRQLKAATHNFDPKNKIGEGGFGCPETRGLRLDWATRQKICLGIARGLTFLHEESPLKIVHRDIKATNVLLDKDLNAKISDFGLAKLNEEENTHISTRIAGTVGYMAPEYALWGYLTEKADVYSFGIVALEIVSGKNYSSFRPNNECICLLDWAFVAQKKGALLELVDPILGTNFREEEAERMIKVALLCTTASPSLRPCMSQALSMLEGKTTIEEVISEPGIYGDDSRFKPIREHYMKMQSKKSNQGNATVLSSEEIVNSSTSPLELHSVNSDENENTR</sequence>
<dbReference type="Proteomes" id="UP001370490">
    <property type="component" value="Unassembled WGS sequence"/>
</dbReference>
<evidence type="ECO:0000256" key="10">
    <source>
        <dbReference type="ARBA" id="ARBA00022840"/>
    </source>
</evidence>
<keyword evidence="9 17" id="KW-0418">Kinase</keyword>
<evidence type="ECO:0000256" key="11">
    <source>
        <dbReference type="ARBA" id="ARBA00022989"/>
    </source>
</evidence>
<keyword evidence="14" id="KW-0325">Glycoprotein</keyword>
<dbReference type="PANTHER" id="PTHR47973">
    <property type="entry name" value="CYSTEINE-RICH RECEPTOR-LIKE PROTEIN KINASE 3"/>
    <property type="match status" value="1"/>
</dbReference>
<gene>
    <name evidence="17" type="ORF">RJ641_002365</name>
</gene>
<evidence type="ECO:0000256" key="2">
    <source>
        <dbReference type="ARBA" id="ARBA00022527"/>
    </source>
</evidence>
<feature type="region of interest" description="Disordered" evidence="15">
    <location>
        <begin position="251"/>
        <end position="290"/>
    </location>
</feature>
<evidence type="ECO:0000256" key="8">
    <source>
        <dbReference type="ARBA" id="ARBA00022741"/>
    </source>
</evidence>
<evidence type="ECO:0000256" key="13">
    <source>
        <dbReference type="ARBA" id="ARBA00023170"/>
    </source>
</evidence>
<dbReference type="EMBL" id="JBAMMX010000010">
    <property type="protein sequence ID" value="KAK6932741.1"/>
    <property type="molecule type" value="Genomic_DNA"/>
</dbReference>
<dbReference type="Gene3D" id="1.10.510.10">
    <property type="entry name" value="Transferase(Phosphotransferase) domain 1"/>
    <property type="match status" value="1"/>
</dbReference>